<dbReference type="Gene3D" id="3.40.50.720">
    <property type="entry name" value="NAD(P)-binding Rossmann-like Domain"/>
    <property type="match status" value="2"/>
</dbReference>
<gene>
    <name evidence="3" type="ORF">IWA51_07670</name>
</gene>
<evidence type="ECO:0000313" key="3">
    <source>
        <dbReference type="EMBL" id="QQA00159.1"/>
    </source>
</evidence>
<evidence type="ECO:0000313" key="4">
    <source>
        <dbReference type="Proteomes" id="UP000595224"/>
    </source>
</evidence>
<proteinExistence type="inferred from homology"/>
<dbReference type="PANTHER" id="PTHR43318">
    <property type="entry name" value="UDP-N-ACETYLGLUCOSAMINE 4,6-DEHYDRATASE"/>
    <property type="match status" value="1"/>
</dbReference>
<dbReference type="InterPro" id="IPR051203">
    <property type="entry name" value="Polysaccharide_Synthase-Rel"/>
</dbReference>
<dbReference type="EMBL" id="CP064936">
    <property type="protein sequence ID" value="QQA00159.1"/>
    <property type="molecule type" value="Genomic_DNA"/>
</dbReference>
<dbReference type="InterPro" id="IPR036291">
    <property type="entry name" value="NAD(P)-bd_dom_sf"/>
</dbReference>
<dbReference type="InterPro" id="IPR003869">
    <property type="entry name" value="Polysac_CapD-like"/>
</dbReference>
<keyword evidence="4" id="KW-1185">Reference proteome</keyword>
<dbReference type="PANTHER" id="PTHR43318:SF1">
    <property type="entry name" value="POLYSACCHARIDE BIOSYNTHESIS PROTEIN EPSC-RELATED"/>
    <property type="match status" value="1"/>
</dbReference>
<dbReference type="Pfam" id="PF13727">
    <property type="entry name" value="CoA_binding_3"/>
    <property type="match status" value="1"/>
</dbReference>
<evidence type="ECO:0000256" key="1">
    <source>
        <dbReference type="ARBA" id="ARBA00007430"/>
    </source>
</evidence>
<feature type="domain" description="Polysaccharide biosynthesis protein CapD-like" evidence="2">
    <location>
        <begin position="148"/>
        <end position="437"/>
    </location>
</feature>
<dbReference type="CDD" id="cd05237">
    <property type="entry name" value="UDP_invert_4-6DH_SDR_e"/>
    <property type="match status" value="1"/>
</dbReference>
<name>A0A7T3V4H1_9SPIR</name>
<organism evidence="3 4">
    <name type="scientific">Treponema peruense</name>
    <dbReference type="NCBI Taxonomy" id="2787628"/>
    <lineage>
        <taxon>Bacteria</taxon>
        <taxon>Pseudomonadati</taxon>
        <taxon>Spirochaetota</taxon>
        <taxon>Spirochaetia</taxon>
        <taxon>Spirochaetales</taxon>
        <taxon>Treponemataceae</taxon>
        <taxon>Treponema</taxon>
    </lineage>
</organism>
<dbReference type="RefSeq" id="WP_177528882.1">
    <property type="nucleotide sequence ID" value="NZ_CBCSHE010000001.1"/>
</dbReference>
<dbReference type="Pfam" id="PF02719">
    <property type="entry name" value="Polysacc_synt_2"/>
    <property type="match status" value="1"/>
</dbReference>
<dbReference type="SUPFAM" id="SSF51735">
    <property type="entry name" value="NAD(P)-binding Rossmann-fold domains"/>
    <property type="match status" value="2"/>
</dbReference>
<reference evidence="3 4" key="1">
    <citation type="submission" date="2020-11" db="EMBL/GenBank/DDBJ databases">
        <title>Treponema Peruensis nv. sp., first commensal Treponema isolated from human feces.</title>
        <authorList>
            <person name="Belkhou C."/>
            <person name="Raes J."/>
        </authorList>
    </citation>
    <scope>NUCLEOTIDE SEQUENCE [LARGE SCALE GENOMIC DNA]</scope>
    <source>
        <strain evidence="3 4">RCC2812</strain>
    </source>
</reference>
<dbReference type="AlphaFoldDB" id="A0A7T3V4H1"/>
<dbReference type="KEGG" id="tper:IWA51_07670"/>
<dbReference type="Proteomes" id="UP000595224">
    <property type="component" value="Chromosome"/>
</dbReference>
<comment type="similarity">
    <text evidence="1">Belongs to the polysaccharide synthase family.</text>
</comment>
<evidence type="ECO:0000259" key="2">
    <source>
        <dbReference type="Pfam" id="PF02719"/>
    </source>
</evidence>
<accession>A0A7T3V4H1</accession>
<protein>
    <submittedName>
        <fullName evidence="3">Polysaccharide biosynthesis protein</fullName>
    </submittedName>
</protein>
<sequence>MNKVDSRLYIIGAGFAGQMIVRDLNRKKVFGTVTAFLDDDKNLIGTKIDGIPVLGPIDSMADALRVNPVDQAVIAIPSAPVERIRSIYNVLKNCGFMQIKILPSISQIIEEKAHFIQARDINPLDILGRTPVVIPLRESLSYLKGKRVLITGAGGSIGSELSRQLLSGGAERLYLFGHGENSIVNIYRELHLLQCEGVGEKATIVPIIGDMRDRNYVKYIISHTRADVIFHCAAYKHVPMMEENPVAAIENNVLGTKNLLDAALSCGTERFVLISTDKAVEPVSVYGASKMLCERLVVNAADKATASKAFMFVRFGNVLGSRGSILPIFTEQIKNGGPVTVTDPAMERYFMTIPEACSLVLQTGGVGNNGASYLLDMGDPVKIIDLARQIITFSGFRPDKDIKIQIIGARRGERLVEPLWTPEENPTPTQYPKILTLTNARRDCFNLDNLIDSLIPICNYIEEKSSLYRNSEQLLKILRAAVPSLDAFYKEQEAAKSRPQTNRAAAL</sequence>